<feature type="compositionally biased region" description="Acidic residues" evidence="1">
    <location>
        <begin position="537"/>
        <end position="567"/>
    </location>
</feature>
<feature type="compositionally biased region" description="Low complexity" evidence="1">
    <location>
        <begin position="146"/>
        <end position="155"/>
    </location>
</feature>
<evidence type="ECO:0000313" key="3">
    <source>
        <dbReference type="Proteomes" id="UP001530400"/>
    </source>
</evidence>
<feature type="region of interest" description="Disordered" evidence="1">
    <location>
        <begin position="238"/>
        <end position="279"/>
    </location>
</feature>
<dbReference type="AlphaFoldDB" id="A0ABD3MQG8"/>
<feature type="compositionally biased region" description="Polar residues" evidence="1">
    <location>
        <begin position="110"/>
        <end position="134"/>
    </location>
</feature>
<evidence type="ECO:0000256" key="1">
    <source>
        <dbReference type="SAM" id="MobiDB-lite"/>
    </source>
</evidence>
<feature type="compositionally biased region" description="Polar residues" evidence="1">
    <location>
        <begin position="613"/>
        <end position="623"/>
    </location>
</feature>
<feature type="region of interest" description="Disordered" evidence="1">
    <location>
        <begin position="107"/>
        <end position="166"/>
    </location>
</feature>
<keyword evidence="3" id="KW-1185">Reference proteome</keyword>
<feature type="region of interest" description="Disordered" evidence="1">
    <location>
        <begin position="505"/>
        <end position="651"/>
    </location>
</feature>
<feature type="compositionally biased region" description="Basic and acidic residues" evidence="1">
    <location>
        <begin position="507"/>
        <end position="520"/>
    </location>
</feature>
<dbReference type="Proteomes" id="UP001530400">
    <property type="component" value="Unassembled WGS sequence"/>
</dbReference>
<dbReference type="EMBL" id="JALLPJ020001408">
    <property type="protein sequence ID" value="KAL3765101.1"/>
    <property type="molecule type" value="Genomic_DNA"/>
</dbReference>
<proteinExistence type="predicted"/>
<comment type="caution">
    <text evidence="2">The sequence shown here is derived from an EMBL/GenBank/DDBJ whole genome shotgun (WGS) entry which is preliminary data.</text>
</comment>
<reference evidence="2 3" key="1">
    <citation type="submission" date="2024-10" db="EMBL/GenBank/DDBJ databases">
        <title>Updated reference genomes for cyclostephanoid diatoms.</title>
        <authorList>
            <person name="Roberts W.R."/>
            <person name="Alverson A.J."/>
        </authorList>
    </citation>
    <scope>NUCLEOTIDE SEQUENCE [LARGE SCALE GENOMIC DNA]</scope>
    <source>
        <strain evidence="2 3">AJA010-31</strain>
    </source>
</reference>
<evidence type="ECO:0000313" key="2">
    <source>
        <dbReference type="EMBL" id="KAL3765101.1"/>
    </source>
</evidence>
<protein>
    <submittedName>
        <fullName evidence="2">Uncharacterized protein</fullName>
    </submittedName>
</protein>
<gene>
    <name evidence="2" type="ORF">ACHAWO_009420</name>
</gene>
<accession>A0ABD3MQG8</accession>
<sequence>MASMDGENTIHLGEVNDDIHDSAYMPPFLLDKSSQSSVHYSEASSSVMTSMPVCDDHDGDTLNYYEEGMKDDSPVLTDDIPPSDEQLDEVSIASTLVTHPSVVSGSVVSEQSNYTEDSFNSSYETSSQRGTTKLNLDFLPVRDSSRSSGGSVYSRSSKKSIRRRDVIKPVALPPQVSELERTKEMAAQLVPSVHAPKSQWVLPSNPQAGCADLVSCPTNTYTNYSVPNHNNLALVVHGSQPKGMEPPETSRGGGRDPPGEEPTARPSPSQPAHGKKYRQVQWVDPKNIASENEIDHQMLNRYRELSADAYPDEPDETSKQLMGEQRIRIATISSGYKTANFFVREDLDQRIYFHELEDAVSYMARRGYARMEKGKEKEWMKLLKRAHEVVKVGPTKKKQRYRKGKLVLIMFKLIKDETDHYSDVKKKSCGSVTSDTTAHTSLGRSIRCGYKSYSEKFLAEQEAFKSNGLLMLTNGPIDAPSYHSSNASNSGGLLQLTNGVSTMSLVEEEKSRSAASDKRGVYGGGVRYFTPDKSYSEDGDEESEESEESEEEEEDKSASDDFIEVEGSDMGSMISEEDETYRPSNDGVESVASSAVNSEMSSINRNAGGVYMSSDNKYGTKNTLNKKRVPTPFDKSPEMVPISDESESGSW</sequence>
<organism evidence="2 3">
    <name type="scientific">Cyclotella atomus</name>
    <dbReference type="NCBI Taxonomy" id="382360"/>
    <lineage>
        <taxon>Eukaryota</taxon>
        <taxon>Sar</taxon>
        <taxon>Stramenopiles</taxon>
        <taxon>Ochrophyta</taxon>
        <taxon>Bacillariophyta</taxon>
        <taxon>Coscinodiscophyceae</taxon>
        <taxon>Thalassiosirophycidae</taxon>
        <taxon>Stephanodiscales</taxon>
        <taxon>Stephanodiscaceae</taxon>
        <taxon>Cyclotella</taxon>
    </lineage>
</organism>
<name>A0ABD3MQG8_9STRA</name>
<feature type="compositionally biased region" description="Low complexity" evidence="1">
    <location>
        <begin position="588"/>
        <end position="602"/>
    </location>
</feature>